<keyword evidence="12" id="KW-1185">Reference proteome</keyword>
<protein>
    <submittedName>
        <fullName evidence="11">OPT family small oligopeptide transporter</fullName>
    </submittedName>
</protein>
<comment type="similarity">
    <text evidence="2">Belongs to the oligopeptide OPT transporter family.</text>
</comment>
<reference evidence="12" key="2">
    <citation type="submission" date="2013-12" db="EMBL/GenBank/DDBJ databases">
        <title>Evolution of pathogenesis and genome organization in the Tremellales.</title>
        <authorList>
            <person name="Cuomo C."/>
            <person name="Litvintseva A."/>
            <person name="Heitman J."/>
            <person name="Chen Y."/>
            <person name="Sun S."/>
            <person name="Springer D."/>
            <person name="Dromer F."/>
            <person name="Young S."/>
            <person name="Zeng Q."/>
            <person name="Chapman S."/>
            <person name="Gujja S."/>
            <person name="Saif S."/>
            <person name="Birren B."/>
        </authorList>
    </citation>
    <scope>NUCLEOTIDE SEQUENCE [LARGE SCALE GENOMIC DNA]</scope>
    <source>
        <strain evidence="12">BCC8398</strain>
    </source>
</reference>
<evidence type="ECO:0000256" key="7">
    <source>
        <dbReference type="ARBA" id="ARBA00022989"/>
    </source>
</evidence>
<feature type="transmembrane region" description="Helical" evidence="10">
    <location>
        <begin position="396"/>
        <end position="417"/>
    </location>
</feature>
<keyword evidence="3" id="KW-0813">Transport</keyword>
<feature type="transmembrane region" description="Helical" evidence="10">
    <location>
        <begin position="152"/>
        <end position="171"/>
    </location>
</feature>
<dbReference type="GO" id="GO:0016020">
    <property type="term" value="C:membrane"/>
    <property type="evidence" value="ECO:0007669"/>
    <property type="project" value="UniProtKB-SubCell"/>
</dbReference>
<dbReference type="PANTHER" id="PTHR22601">
    <property type="entry name" value="ISP4 LIKE PROTEIN"/>
    <property type="match status" value="1"/>
</dbReference>
<feature type="transmembrane region" description="Helical" evidence="10">
    <location>
        <begin position="323"/>
        <end position="343"/>
    </location>
</feature>
<feature type="region of interest" description="Disordered" evidence="9">
    <location>
        <begin position="1"/>
        <end position="72"/>
    </location>
</feature>
<feature type="transmembrane region" description="Helical" evidence="10">
    <location>
        <begin position="183"/>
        <end position="204"/>
    </location>
</feature>
<name>A0A1B9GIW8_9TREE</name>
<feature type="transmembrane region" description="Helical" evidence="10">
    <location>
        <begin position="110"/>
        <end position="131"/>
    </location>
</feature>
<evidence type="ECO:0000256" key="2">
    <source>
        <dbReference type="ARBA" id="ARBA00008807"/>
    </source>
</evidence>
<dbReference type="EMBL" id="KI669514">
    <property type="protein sequence ID" value="OCF30938.1"/>
    <property type="molecule type" value="Genomic_DNA"/>
</dbReference>
<organism evidence="11 12">
    <name type="scientific">Kwoniella heveanensis BCC8398</name>
    <dbReference type="NCBI Taxonomy" id="1296120"/>
    <lineage>
        <taxon>Eukaryota</taxon>
        <taxon>Fungi</taxon>
        <taxon>Dikarya</taxon>
        <taxon>Basidiomycota</taxon>
        <taxon>Agaricomycotina</taxon>
        <taxon>Tremellomycetes</taxon>
        <taxon>Tremellales</taxon>
        <taxon>Cryptococcaceae</taxon>
        <taxon>Kwoniella</taxon>
    </lineage>
</organism>
<accession>A0A1B9GIW8</accession>
<evidence type="ECO:0000256" key="3">
    <source>
        <dbReference type="ARBA" id="ARBA00022448"/>
    </source>
</evidence>
<dbReference type="GO" id="GO:0015031">
    <property type="term" value="P:protein transport"/>
    <property type="evidence" value="ECO:0007669"/>
    <property type="project" value="UniProtKB-KW"/>
</dbReference>
<comment type="subcellular location">
    <subcellularLocation>
        <location evidence="1">Membrane</location>
        <topology evidence="1">Multi-pass membrane protein</topology>
    </subcellularLocation>
</comment>
<dbReference type="Proteomes" id="UP000092666">
    <property type="component" value="Unassembled WGS sequence"/>
</dbReference>
<dbReference type="InterPro" id="IPR004648">
    <property type="entry name" value="Oligpept_transpt"/>
</dbReference>
<evidence type="ECO:0000256" key="5">
    <source>
        <dbReference type="ARBA" id="ARBA00022856"/>
    </source>
</evidence>
<dbReference type="NCBIfam" id="TIGR00727">
    <property type="entry name" value="ISP4_OPT"/>
    <property type="match status" value="1"/>
</dbReference>
<evidence type="ECO:0000256" key="8">
    <source>
        <dbReference type="ARBA" id="ARBA00023136"/>
    </source>
</evidence>
<keyword evidence="6" id="KW-0653">Protein transport</keyword>
<evidence type="ECO:0000256" key="10">
    <source>
        <dbReference type="SAM" id="Phobius"/>
    </source>
</evidence>
<dbReference type="OrthoDB" id="9986677at2759"/>
<keyword evidence="7 10" id="KW-1133">Transmembrane helix</keyword>
<evidence type="ECO:0000256" key="6">
    <source>
        <dbReference type="ARBA" id="ARBA00022927"/>
    </source>
</evidence>
<gene>
    <name evidence="11" type="ORF">I316_07466</name>
</gene>
<feature type="transmembrane region" description="Helical" evidence="10">
    <location>
        <begin position="247"/>
        <end position="270"/>
    </location>
</feature>
<proteinExistence type="inferred from homology"/>
<sequence>MEAITLMEQEAEQQDPRRRSFWEPSFSIEDYHPKPTRHESAGDLPAIHQGDSNSEDSDLDSPYPEVRASVHPTDDPTLPVATFRAYLLGTLMCILLPGINQFFIYRYPNIMVQGIIAQLVVHPLGLLLARLPKNGKWKWINPGDWNVKEHTLVYIMANVSAGSAYATDIIATQRFFYNQNWGWAYKLLLVLSTQLIGFSFAGILHRMLVTPASMVWPATLVNTALFNTLHVQTTVPENQARHKSKQLFFYLAAGSMFLWTIFPSYLFTALSNFDWVTWIKPDSQVINLLFGYQSGAGMSLLTFDWGMIAAVQNPLATPWWVTANVLGGFVVFIWLLGPILYYTNTFYAKYLPFSSAKVFDNTASTYNISRMVTDASKFDLKAYTEYSPVYMTVSSALSYGLNFAAVTATLVHCILFFRQQSEFWHHLRYPPAKPDIHARLAARYPSIPRSWYIITFLANVALAVTAITAWPTEMPVWSLCLAILLAGVVVLPVGVIQAVTNMQMGLNVVSEMIIGAIVPGKPVPMMIFKTYGYITTTQALGFMQDMKIAHYMHLPPRPVFFCQFVAAIIGSLVQLGVQDWVFSNIPNICSVEEKVWWCPHTRTFFSASVLYGLIGPKRLFGPGSLYSPLCWFFLIGAMAPLITWALSRRYPNGLWKYVCWPVIFSCVSLLPPYLPINFIR</sequence>
<evidence type="ECO:0000313" key="12">
    <source>
        <dbReference type="Proteomes" id="UP000092666"/>
    </source>
</evidence>
<keyword evidence="8 10" id="KW-0472">Membrane</keyword>
<reference evidence="11 12" key="1">
    <citation type="submission" date="2013-07" db="EMBL/GenBank/DDBJ databases">
        <title>The Genome Sequence of Cryptococcus heveanensis BCC8398.</title>
        <authorList>
            <consortium name="The Broad Institute Genome Sequencing Platform"/>
            <person name="Cuomo C."/>
            <person name="Litvintseva A."/>
            <person name="Chen Y."/>
            <person name="Heitman J."/>
            <person name="Sun S."/>
            <person name="Springer D."/>
            <person name="Dromer F."/>
            <person name="Young S.K."/>
            <person name="Zeng Q."/>
            <person name="Gargeya S."/>
            <person name="Fitzgerald M."/>
            <person name="Abouelleil A."/>
            <person name="Alvarado L."/>
            <person name="Berlin A.M."/>
            <person name="Chapman S.B."/>
            <person name="Dewar J."/>
            <person name="Goldberg J."/>
            <person name="Griggs A."/>
            <person name="Gujja S."/>
            <person name="Hansen M."/>
            <person name="Howarth C."/>
            <person name="Imamovic A."/>
            <person name="Larimer J."/>
            <person name="McCowan C."/>
            <person name="Murphy C."/>
            <person name="Pearson M."/>
            <person name="Priest M."/>
            <person name="Roberts A."/>
            <person name="Saif S."/>
            <person name="Shea T."/>
            <person name="Sykes S."/>
            <person name="Wortman J."/>
            <person name="Nusbaum C."/>
            <person name="Birren B."/>
        </authorList>
    </citation>
    <scope>NUCLEOTIDE SEQUENCE [LARGE SCALE GENOMIC DNA]</scope>
    <source>
        <strain evidence="11 12">BCC8398</strain>
    </source>
</reference>
<feature type="transmembrane region" description="Helical" evidence="10">
    <location>
        <begin position="451"/>
        <end position="470"/>
    </location>
</feature>
<dbReference type="NCBIfam" id="TIGR00728">
    <property type="entry name" value="OPT_sfam"/>
    <property type="match status" value="1"/>
</dbReference>
<dbReference type="GO" id="GO:0035673">
    <property type="term" value="F:oligopeptide transmembrane transporter activity"/>
    <property type="evidence" value="ECO:0007669"/>
    <property type="project" value="InterPro"/>
</dbReference>
<dbReference type="InterPro" id="IPR004813">
    <property type="entry name" value="OPT"/>
</dbReference>
<feature type="compositionally biased region" description="Basic and acidic residues" evidence="9">
    <location>
        <begin position="29"/>
        <end position="41"/>
    </location>
</feature>
<keyword evidence="4 10" id="KW-0812">Transmembrane</keyword>
<dbReference type="AlphaFoldDB" id="A0A1B9GIW8"/>
<evidence type="ECO:0000313" key="11">
    <source>
        <dbReference type="EMBL" id="OCF30938.1"/>
    </source>
</evidence>
<feature type="transmembrane region" description="Helical" evidence="10">
    <location>
        <begin position="85"/>
        <end position="104"/>
    </location>
</feature>
<feature type="transmembrane region" description="Helical" evidence="10">
    <location>
        <begin position="476"/>
        <end position="496"/>
    </location>
</feature>
<keyword evidence="5" id="KW-0571">Peptide transport</keyword>
<feature type="transmembrane region" description="Helical" evidence="10">
    <location>
        <begin position="625"/>
        <end position="647"/>
    </location>
</feature>
<dbReference type="Pfam" id="PF03169">
    <property type="entry name" value="OPT"/>
    <property type="match status" value="1"/>
</dbReference>
<evidence type="ECO:0000256" key="1">
    <source>
        <dbReference type="ARBA" id="ARBA00004141"/>
    </source>
</evidence>
<evidence type="ECO:0000256" key="4">
    <source>
        <dbReference type="ARBA" id="ARBA00022692"/>
    </source>
</evidence>
<evidence type="ECO:0000256" key="9">
    <source>
        <dbReference type="SAM" id="MobiDB-lite"/>
    </source>
</evidence>
<feature type="transmembrane region" description="Helical" evidence="10">
    <location>
        <begin position="290"/>
        <end position="311"/>
    </location>
</feature>
<feature type="transmembrane region" description="Helical" evidence="10">
    <location>
        <begin position="654"/>
        <end position="674"/>
    </location>
</feature>